<dbReference type="EMBL" id="WTYX01000002">
    <property type="protein sequence ID" value="MXO91494.1"/>
    <property type="molecule type" value="Genomic_DNA"/>
</dbReference>
<name>A0A844ZVJ6_9SPHN</name>
<proteinExistence type="predicted"/>
<evidence type="ECO:0000256" key="1">
    <source>
        <dbReference type="SAM" id="MobiDB-lite"/>
    </source>
</evidence>
<evidence type="ECO:0000313" key="3">
    <source>
        <dbReference type="Proteomes" id="UP000442714"/>
    </source>
</evidence>
<dbReference type="OrthoDB" id="7506955at2"/>
<dbReference type="AlphaFoldDB" id="A0A844ZVJ6"/>
<feature type="region of interest" description="Disordered" evidence="1">
    <location>
        <begin position="1"/>
        <end position="20"/>
    </location>
</feature>
<keyword evidence="3" id="KW-1185">Reference proteome</keyword>
<reference evidence="2 3" key="1">
    <citation type="submission" date="2019-12" db="EMBL/GenBank/DDBJ databases">
        <title>Genomic-based taxomic classification of the family Erythrobacteraceae.</title>
        <authorList>
            <person name="Xu L."/>
        </authorList>
    </citation>
    <scope>NUCLEOTIDE SEQUENCE [LARGE SCALE GENOMIC DNA]</scope>
    <source>
        <strain evidence="2 3">KCTC 52763</strain>
    </source>
</reference>
<comment type="caution">
    <text evidence="2">The sequence shown here is derived from an EMBL/GenBank/DDBJ whole genome shotgun (WGS) entry which is preliminary data.</text>
</comment>
<evidence type="ECO:0000313" key="2">
    <source>
        <dbReference type="EMBL" id="MXO91494.1"/>
    </source>
</evidence>
<dbReference type="Proteomes" id="UP000442714">
    <property type="component" value="Unassembled WGS sequence"/>
</dbReference>
<protein>
    <submittedName>
        <fullName evidence="2">Uncharacterized protein</fullName>
    </submittedName>
</protein>
<organism evidence="2 3">
    <name type="scientific">Pontixanthobacter aquaemixtae</name>
    <dbReference type="NCBI Taxonomy" id="1958940"/>
    <lineage>
        <taxon>Bacteria</taxon>
        <taxon>Pseudomonadati</taxon>
        <taxon>Pseudomonadota</taxon>
        <taxon>Alphaproteobacteria</taxon>
        <taxon>Sphingomonadales</taxon>
        <taxon>Erythrobacteraceae</taxon>
        <taxon>Pontixanthobacter</taxon>
    </lineage>
</organism>
<sequence>MDAETPKFAKPAGQALSKPRSELSRQWAAVQDAASAVAMLARLAPEKPTNRIRNFPALIKDAEGWRHELAKNHVADLAAMMKPGVSALLAVNARGQDATVAALTLWREYFEAREAVLSLLPETGAMGPQRSA</sequence>
<accession>A0A844ZVJ6</accession>
<gene>
    <name evidence="2" type="ORF">GRI41_11710</name>
</gene>
<dbReference type="RefSeq" id="WP_160605165.1">
    <property type="nucleotide sequence ID" value="NZ_WTYX01000002.1"/>
</dbReference>